<dbReference type="Proteomes" id="UP000000759">
    <property type="component" value="Chromosome 7"/>
</dbReference>
<dbReference type="InterPro" id="IPR016089">
    <property type="entry name" value="Chalcone_isomerase_bundle_sf"/>
</dbReference>
<dbReference type="RefSeq" id="XP_002179803.1">
    <property type="nucleotide sequence ID" value="XM_002179767.1"/>
</dbReference>
<proteinExistence type="predicted"/>
<dbReference type="GeneID" id="7200547"/>
<dbReference type="PaxDb" id="2850-Phatr45438"/>
<keyword evidence="2" id="KW-1133">Transmembrane helix</keyword>
<protein>
    <submittedName>
        <fullName evidence="3">Uncharacterized protein</fullName>
    </submittedName>
</protein>
<feature type="transmembrane region" description="Helical" evidence="2">
    <location>
        <begin position="753"/>
        <end position="775"/>
    </location>
</feature>
<keyword evidence="4" id="KW-1185">Reference proteome</keyword>
<gene>
    <name evidence="3" type="ORF">PHATRDRAFT_45438</name>
</gene>
<feature type="compositionally biased region" description="Basic and acidic residues" evidence="1">
    <location>
        <begin position="809"/>
        <end position="830"/>
    </location>
</feature>
<feature type="compositionally biased region" description="Polar residues" evidence="1">
    <location>
        <begin position="239"/>
        <end position="254"/>
    </location>
</feature>
<evidence type="ECO:0000313" key="3">
    <source>
        <dbReference type="EMBL" id="EEC48789.1"/>
    </source>
</evidence>
<reference evidence="4" key="2">
    <citation type="submission" date="2008-08" db="EMBL/GenBank/DDBJ databases">
        <authorList>
            <consortium name="Diatom Consortium"/>
            <person name="Grigoriev I."/>
            <person name="Grimwood J."/>
            <person name="Kuo A."/>
            <person name="Otillar R.P."/>
            <person name="Salamov A."/>
            <person name="Detter J.C."/>
            <person name="Lindquist E."/>
            <person name="Shapiro H."/>
            <person name="Lucas S."/>
            <person name="Glavina del Rio T."/>
            <person name="Pitluck S."/>
            <person name="Rokhsar D."/>
            <person name="Bowler C."/>
        </authorList>
    </citation>
    <scope>GENOME REANNOTATION</scope>
    <source>
        <strain evidence="4">CCAP 1055/1</strain>
    </source>
</reference>
<dbReference type="InterPro" id="IPR016088">
    <property type="entry name" value="Chalcone_isomerase_3-sand"/>
</dbReference>
<name>B7FXP3_PHATC</name>
<feature type="region of interest" description="Disordered" evidence="1">
    <location>
        <begin position="239"/>
        <end position="262"/>
    </location>
</feature>
<organism evidence="3 4">
    <name type="scientific">Phaeodactylum tricornutum (strain CCAP 1055/1)</name>
    <dbReference type="NCBI Taxonomy" id="556484"/>
    <lineage>
        <taxon>Eukaryota</taxon>
        <taxon>Sar</taxon>
        <taxon>Stramenopiles</taxon>
        <taxon>Ochrophyta</taxon>
        <taxon>Bacillariophyta</taxon>
        <taxon>Bacillariophyceae</taxon>
        <taxon>Bacillariophycidae</taxon>
        <taxon>Naviculales</taxon>
        <taxon>Phaeodactylaceae</taxon>
        <taxon>Phaeodactylum</taxon>
    </lineage>
</organism>
<keyword evidence="2" id="KW-0812">Transmembrane</keyword>
<dbReference type="KEGG" id="pti:PHATRDRAFT_45438"/>
<feature type="region of interest" description="Disordered" evidence="1">
    <location>
        <begin position="792"/>
        <end position="842"/>
    </location>
</feature>
<evidence type="ECO:0000256" key="2">
    <source>
        <dbReference type="SAM" id="Phobius"/>
    </source>
</evidence>
<dbReference type="OrthoDB" id="47795at2759"/>
<sequence length="873" mass="98044">MGIFGVQETILNDEDNVVVFQVVETEIPEVNERFTSDSQHQGLTKRESESSRRWWKRRRQEVMPPLECLVNTRGRARDSDGSDSGLQQPSVVDVKPCESEFASQSAWTVDTDGTLRSLSSRETGAPPCLYRGVHDATGAVTAETVLASCIDQKLQSKLSSTSVDVPVQPRRPVNMIMVRYRAVHAKNGDVNTPPTPSPASPTMTSTLAMPTSRASADGDEHPSVSLKFFPVSRQHSPVIPTQNRRLDPSTNNGRQRYGGPLNILRDTNPILLLGNSQHDYSTFNDKSRKRNERNGKASLTRRITDREASVSYKTRPIQIHPYIAASKNDVWTDPHTGLEYQTDLCGYLGHDRKEKGRHTLMGVGQYKKFVVKVYGIAYYVSKRDVLSSNHVFEPFAALSTAELRKRPDFYEHLRHMQSPESPDRGSFERTLMIKTNMQLAAETIRNSLHADWKMLTEEAKHLLINSSIQPRPANQETLALIQSPNNPSRCSCSQVAPPEYQADADCCARGTELAFTWRKNGDLEVRLNRRLMETFQRPDIAQAIFYEYFRQDDPMSTDFVDHAVEGFPFLLAPLSQVKGFSMPQGTAKSPDTANAVIKIIGGVFEFISSQSHALVCMAQHGASEATGHALHTAKTFSDAAQNVAKEVDRRKDAMIKFTVALPETLKALPYLMKTAPTTFVRLFTQDKDAIQTVSDWVGVKIMTPPEEAEPQRKVSQGRAFGYPLSRWFGEVYYAPDEIGPMVIHPATNMTRKVFLALVHLYLLLLFIVSFPGSYATRTKLVVRKHCIVRDLSDSDSDATEDDTEEEEKINDASKGRLASEERRRLRRESEYPSQSNIDFSRARGVLRPSLSVDPPVREEQASPLKKKSLSYFL</sequence>
<feature type="compositionally biased region" description="Acidic residues" evidence="1">
    <location>
        <begin position="793"/>
        <end position="808"/>
    </location>
</feature>
<dbReference type="eggNOG" id="ENOG502RWYV">
    <property type="taxonomic scope" value="Eukaryota"/>
</dbReference>
<accession>B7FXP3</accession>
<dbReference type="InParanoid" id="B7FXP3"/>
<dbReference type="HOGENOM" id="CLU_289603_0_0_1"/>
<feature type="region of interest" description="Disordered" evidence="1">
    <location>
        <begin position="186"/>
        <end position="206"/>
    </location>
</feature>
<dbReference type="Gene3D" id="1.10.890.20">
    <property type="match status" value="1"/>
</dbReference>
<keyword evidence="2" id="KW-0472">Membrane</keyword>
<reference evidence="3 4" key="1">
    <citation type="journal article" date="2008" name="Nature">
        <title>The Phaeodactylum genome reveals the evolutionary history of diatom genomes.</title>
        <authorList>
            <person name="Bowler C."/>
            <person name="Allen A.E."/>
            <person name="Badger J.H."/>
            <person name="Grimwood J."/>
            <person name="Jabbari K."/>
            <person name="Kuo A."/>
            <person name="Maheswari U."/>
            <person name="Martens C."/>
            <person name="Maumus F."/>
            <person name="Otillar R.P."/>
            <person name="Rayko E."/>
            <person name="Salamov A."/>
            <person name="Vandepoele K."/>
            <person name="Beszteri B."/>
            <person name="Gruber A."/>
            <person name="Heijde M."/>
            <person name="Katinka M."/>
            <person name="Mock T."/>
            <person name="Valentin K."/>
            <person name="Verret F."/>
            <person name="Berges J.A."/>
            <person name="Brownlee C."/>
            <person name="Cadoret J.P."/>
            <person name="Chiovitti A."/>
            <person name="Choi C.J."/>
            <person name="Coesel S."/>
            <person name="De Martino A."/>
            <person name="Detter J.C."/>
            <person name="Durkin C."/>
            <person name="Falciatore A."/>
            <person name="Fournet J."/>
            <person name="Haruta M."/>
            <person name="Huysman M.J."/>
            <person name="Jenkins B.D."/>
            <person name="Jiroutova K."/>
            <person name="Jorgensen R.E."/>
            <person name="Joubert Y."/>
            <person name="Kaplan A."/>
            <person name="Kroger N."/>
            <person name="Kroth P.G."/>
            <person name="La Roche J."/>
            <person name="Lindquist E."/>
            <person name="Lommer M."/>
            <person name="Martin-Jezequel V."/>
            <person name="Lopez P.J."/>
            <person name="Lucas S."/>
            <person name="Mangogna M."/>
            <person name="McGinnis K."/>
            <person name="Medlin L.K."/>
            <person name="Montsant A."/>
            <person name="Oudot-Le Secq M.P."/>
            <person name="Napoli C."/>
            <person name="Obornik M."/>
            <person name="Parker M.S."/>
            <person name="Petit J.L."/>
            <person name="Porcel B.M."/>
            <person name="Poulsen N."/>
            <person name="Robison M."/>
            <person name="Rychlewski L."/>
            <person name="Rynearson T.A."/>
            <person name="Schmutz J."/>
            <person name="Shapiro H."/>
            <person name="Siaut M."/>
            <person name="Stanley M."/>
            <person name="Sussman M.R."/>
            <person name="Taylor A.R."/>
            <person name="Vardi A."/>
            <person name="von Dassow P."/>
            <person name="Vyverman W."/>
            <person name="Willis A."/>
            <person name="Wyrwicz L.S."/>
            <person name="Rokhsar D.S."/>
            <person name="Weissenbach J."/>
            <person name="Armbrust E.V."/>
            <person name="Green B.R."/>
            <person name="Van de Peer Y."/>
            <person name="Grigoriev I.V."/>
        </authorList>
    </citation>
    <scope>NUCLEOTIDE SEQUENCE [LARGE SCALE GENOMIC DNA]</scope>
    <source>
        <strain evidence="3 4">CCAP 1055/1</strain>
    </source>
</reference>
<evidence type="ECO:0000256" key="1">
    <source>
        <dbReference type="SAM" id="MobiDB-lite"/>
    </source>
</evidence>
<dbReference type="AlphaFoldDB" id="B7FXP3"/>
<evidence type="ECO:0000313" key="4">
    <source>
        <dbReference type="Proteomes" id="UP000000759"/>
    </source>
</evidence>
<dbReference type="Gene3D" id="3.50.70.10">
    <property type="match status" value="1"/>
</dbReference>
<dbReference type="EMBL" id="CM000610">
    <property type="protein sequence ID" value="EEC48789.1"/>
    <property type="molecule type" value="Genomic_DNA"/>
</dbReference>